<name>A0A7X8C2J7_9LACT</name>
<dbReference type="FunFam" id="2.40.50.140:FF:000103">
    <property type="entry name" value="protein RRP5 homolog"/>
    <property type="match status" value="1"/>
</dbReference>
<comment type="function">
    <text evidence="1">Binds mRNA; thus facilitating recognition of the initiation point. It is needed to translate mRNA with a short Shine-Dalgarno (SD) purine-rich sequence.</text>
</comment>
<dbReference type="Pfam" id="PF00575">
    <property type="entry name" value="S1"/>
    <property type="match status" value="1"/>
</dbReference>
<dbReference type="PROSITE" id="PS50126">
    <property type="entry name" value="S1"/>
    <property type="match status" value="1"/>
</dbReference>
<evidence type="ECO:0000313" key="2">
    <source>
        <dbReference type="EMBL" id="NLJ17821.1"/>
    </source>
</evidence>
<dbReference type="Gene3D" id="2.40.50.140">
    <property type="entry name" value="Nucleic acid-binding proteins"/>
    <property type="match status" value="1"/>
</dbReference>
<comment type="caution">
    <text evidence="2">The sequence shown here is derived from an EMBL/GenBank/DDBJ whole genome shotgun (WGS) entry which is preliminary data.</text>
</comment>
<evidence type="ECO:0000313" key="3">
    <source>
        <dbReference type="Proteomes" id="UP000541058"/>
    </source>
</evidence>
<dbReference type="InterPro" id="IPR012340">
    <property type="entry name" value="NA-bd_OB-fold"/>
</dbReference>
<dbReference type="GO" id="GO:0006412">
    <property type="term" value="P:translation"/>
    <property type="evidence" value="ECO:0007669"/>
    <property type="project" value="TreeGrafter"/>
</dbReference>
<dbReference type="InterPro" id="IPR003029">
    <property type="entry name" value="S1_domain"/>
</dbReference>
<gene>
    <name evidence="2" type="ORF">GX355_03065</name>
</gene>
<dbReference type="SUPFAM" id="SSF50249">
    <property type="entry name" value="Nucleic acid-binding proteins"/>
    <property type="match status" value="1"/>
</dbReference>
<dbReference type="Proteomes" id="UP000541058">
    <property type="component" value="Unassembled WGS sequence"/>
</dbReference>
<dbReference type="SMART" id="SM00316">
    <property type="entry name" value="S1"/>
    <property type="match status" value="1"/>
</dbReference>
<proteinExistence type="predicted"/>
<dbReference type="EMBL" id="JAAYSM010000099">
    <property type="protein sequence ID" value="NLJ17821.1"/>
    <property type="molecule type" value="Genomic_DNA"/>
</dbReference>
<dbReference type="PANTHER" id="PTHR10724">
    <property type="entry name" value="30S RIBOSOMAL PROTEIN S1"/>
    <property type="match status" value="1"/>
</dbReference>
<dbReference type="InterPro" id="IPR050437">
    <property type="entry name" value="Ribos_protein_bS1-like"/>
</dbReference>
<sequence>MVTKFKIGDIVEGEITGIQNYGVFVSLSEEEQGLIHISECRHGFVSNFDEFFKVGDKVKVIIVDIDEYTEKISLSIRALIKVNTPPFPARPKKRRKRFTPSIGFATLDKKMPEWIAEGIENIETDRYNKKIQKEHSNNGTY</sequence>
<dbReference type="AlphaFoldDB" id="A0A7X8C2J7"/>
<dbReference type="GO" id="GO:0003729">
    <property type="term" value="F:mRNA binding"/>
    <property type="evidence" value="ECO:0007669"/>
    <property type="project" value="TreeGrafter"/>
</dbReference>
<dbReference type="GO" id="GO:0003735">
    <property type="term" value="F:structural constituent of ribosome"/>
    <property type="evidence" value="ECO:0007669"/>
    <property type="project" value="TreeGrafter"/>
</dbReference>
<dbReference type="RefSeq" id="WP_276646931.1">
    <property type="nucleotide sequence ID" value="NZ_JAAYSM010000099.1"/>
</dbReference>
<organism evidence="2 3">
    <name type="scientific">Globicatella sulfidifaciens</name>
    <dbReference type="NCBI Taxonomy" id="136093"/>
    <lineage>
        <taxon>Bacteria</taxon>
        <taxon>Bacillati</taxon>
        <taxon>Bacillota</taxon>
        <taxon>Bacilli</taxon>
        <taxon>Lactobacillales</taxon>
        <taxon>Aerococcaceae</taxon>
        <taxon>Globicatella</taxon>
    </lineage>
</organism>
<protein>
    <submittedName>
        <fullName evidence="2">S1 RNA-binding domain-containing protein</fullName>
    </submittedName>
</protein>
<dbReference type="PANTHER" id="PTHR10724:SF10">
    <property type="entry name" value="S1 RNA-BINDING DOMAIN-CONTAINING PROTEIN 1"/>
    <property type="match status" value="1"/>
</dbReference>
<reference evidence="2 3" key="1">
    <citation type="journal article" date="2020" name="Biotechnol. Biofuels">
        <title>New insights from the biogas microbiome by comprehensive genome-resolved metagenomics of nearly 1600 species originating from multiple anaerobic digesters.</title>
        <authorList>
            <person name="Campanaro S."/>
            <person name="Treu L."/>
            <person name="Rodriguez-R L.M."/>
            <person name="Kovalovszki A."/>
            <person name="Ziels R.M."/>
            <person name="Maus I."/>
            <person name="Zhu X."/>
            <person name="Kougias P.G."/>
            <person name="Basile A."/>
            <person name="Luo G."/>
            <person name="Schluter A."/>
            <person name="Konstantinidis K.T."/>
            <person name="Angelidaki I."/>
        </authorList>
    </citation>
    <scope>NUCLEOTIDE SEQUENCE [LARGE SCALE GENOMIC DNA]</scope>
    <source>
        <strain evidence="2">AS23ysBPME_34</strain>
    </source>
</reference>
<dbReference type="NCBIfam" id="NF040579">
    <property type="entry name" value="S1_dom_CvfD"/>
    <property type="match status" value="1"/>
</dbReference>
<evidence type="ECO:0000256" key="1">
    <source>
        <dbReference type="ARBA" id="ARBA00025604"/>
    </source>
</evidence>
<accession>A0A7X8C2J7</accession>